<dbReference type="HOGENOM" id="CLU_050717_0_0_1"/>
<gene>
    <name evidence="2" type="ORF">BOTBODRAFT_101484</name>
</gene>
<feature type="compositionally biased region" description="Acidic residues" evidence="1">
    <location>
        <begin position="38"/>
        <end position="49"/>
    </location>
</feature>
<evidence type="ECO:0000313" key="3">
    <source>
        <dbReference type="Proteomes" id="UP000027195"/>
    </source>
</evidence>
<feature type="region of interest" description="Disordered" evidence="1">
    <location>
        <begin position="8"/>
        <end position="49"/>
    </location>
</feature>
<keyword evidence="3" id="KW-1185">Reference proteome</keyword>
<accession>A0A067N7L1</accession>
<evidence type="ECO:0000313" key="2">
    <source>
        <dbReference type="EMBL" id="KDQ20122.1"/>
    </source>
</evidence>
<dbReference type="OrthoDB" id="3251057at2759"/>
<organism evidence="2 3">
    <name type="scientific">Botryobasidium botryosum (strain FD-172 SS1)</name>
    <dbReference type="NCBI Taxonomy" id="930990"/>
    <lineage>
        <taxon>Eukaryota</taxon>
        <taxon>Fungi</taxon>
        <taxon>Dikarya</taxon>
        <taxon>Basidiomycota</taxon>
        <taxon>Agaricomycotina</taxon>
        <taxon>Agaricomycetes</taxon>
        <taxon>Cantharellales</taxon>
        <taxon>Botryobasidiaceae</taxon>
        <taxon>Botryobasidium</taxon>
    </lineage>
</organism>
<dbReference type="Proteomes" id="UP000027195">
    <property type="component" value="Unassembled WGS sequence"/>
</dbReference>
<protein>
    <submittedName>
        <fullName evidence="2">Uncharacterized protein</fullName>
    </submittedName>
</protein>
<proteinExistence type="predicted"/>
<feature type="compositionally biased region" description="Basic and acidic residues" evidence="1">
    <location>
        <begin position="28"/>
        <end position="37"/>
    </location>
</feature>
<dbReference type="InParanoid" id="A0A067N7L1"/>
<dbReference type="EMBL" id="KL198018">
    <property type="protein sequence ID" value="KDQ20122.1"/>
    <property type="molecule type" value="Genomic_DNA"/>
</dbReference>
<dbReference type="AlphaFoldDB" id="A0A067N7L1"/>
<evidence type="ECO:0000256" key="1">
    <source>
        <dbReference type="SAM" id="MobiDB-lite"/>
    </source>
</evidence>
<feature type="compositionally biased region" description="Basic residues" evidence="1">
    <location>
        <begin position="9"/>
        <end position="27"/>
    </location>
</feature>
<feature type="non-terminal residue" evidence="2">
    <location>
        <position position="1"/>
    </location>
</feature>
<reference evidence="3" key="1">
    <citation type="journal article" date="2014" name="Proc. Natl. Acad. Sci. U.S.A.">
        <title>Extensive sampling of basidiomycete genomes demonstrates inadequacy of the white-rot/brown-rot paradigm for wood decay fungi.</title>
        <authorList>
            <person name="Riley R."/>
            <person name="Salamov A.A."/>
            <person name="Brown D.W."/>
            <person name="Nagy L.G."/>
            <person name="Floudas D."/>
            <person name="Held B.W."/>
            <person name="Levasseur A."/>
            <person name="Lombard V."/>
            <person name="Morin E."/>
            <person name="Otillar R."/>
            <person name="Lindquist E.A."/>
            <person name="Sun H."/>
            <person name="LaButti K.M."/>
            <person name="Schmutz J."/>
            <person name="Jabbour D."/>
            <person name="Luo H."/>
            <person name="Baker S.E."/>
            <person name="Pisabarro A.G."/>
            <person name="Walton J.D."/>
            <person name="Blanchette R.A."/>
            <person name="Henrissat B."/>
            <person name="Martin F."/>
            <person name="Cullen D."/>
            <person name="Hibbett D.S."/>
            <person name="Grigoriev I.V."/>
        </authorList>
    </citation>
    <scope>NUCLEOTIDE SEQUENCE [LARGE SCALE GENOMIC DNA]</scope>
    <source>
        <strain evidence="3">FD-172 SS1</strain>
    </source>
</reference>
<name>A0A067N7L1_BOTB1</name>
<sequence>FISFFFLQPKRKKKTKIKKNPAKKRKRGQPEPVRETEETVEVNIEGDELTGDKALDDLALETARDDDVELATHTGTGTTENPEQPAEHGKTVHDKAVVRSIKQQAIIAAKALGIEIPPDEEKTALGIFPKAAGAARRVRDSAPLREQFDLLLAAQNKTDKPIPSDAKVLRPCEPTRWNCDFDCLATHIVFRPVVEKLTAGAQNELNAYAMSEKQWELGDEIIHVLAIFDLVTDLFSKKEVPLVHQTVPVLEDIERRLKCVVNQECGPVPAVVRVAAQAAILVQNKYYHLTGECEVYQIALILCPDKKLKWFTDNNRSADEIEEARKTITHRFNESYNTNPAAPPASASAAPKRVRGSVASKLILSYVIRDSRAIPSIYKISHRLGPFRMMIRSLRISMSHYYLKK</sequence>